<evidence type="ECO:0000256" key="3">
    <source>
        <dbReference type="ARBA" id="ARBA00022989"/>
    </source>
</evidence>
<sequence>MNPGTALVVITGCCFGAFMRAATGFGGSTLFGPLQKKKTRFVLTYSICSQFQVAPDLESVLLMVILGTVFELTTSPVLFAAIGRQALKFWRSQALMFVGCIPGTVLGLYLLMQSTENTEILENTKIVLNAIFYIVAMYRLTMELGLDTEIPEAQELPDKELSRKHCWEFLLVSCGSGFLNGLLGLPGPPLMVYVASVVGAGRINTKTCFILSQSFFLV</sequence>
<evidence type="ECO:0000256" key="5">
    <source>
        <dbReference type="SAM" id="Phobius"/>
    </source>
</evidence>
<feature type="transmembrane region" description="Helical" evidence="5">
    <location>
        <begin position="60"/>
        <end position="82"/>
    </location>
</feature>
<comment type="caution">
    <text evidence="6">The sequence shown here is derived from an EMBL/GenBank/DDBJ whole genome shotgun (WGS) entry which is preliminary data.</text>
</comment>
<evidence type="ECO:0000313" key="8">
    <source>
        <dbReference type="Proteomes" id="UP001152797"/>
    </source>
</evidence>
<evidence type="ECO:0000256" key="4">
    <source>
        <dbReference type="ARBA" id="ARBA00023136"/>
    </source>
</evidence>
<keyword evidence="8" id="KW-1185">Reference proteome</keyword>
<gene>
    <name evidence="6" type="ORF">C1SCF055_LOCUS15064</name>
</gene>
<proteinExistence type="predicted"/>
<evidence type="ECO:0000256" key="1">
    <source>
        <dbReference type="ARBA" id="ARBA00004141"/>
    </source>
</evidence>
<evidence type="ECO:0000256" key="2">
    <source>
        <dbReference type="ARBA" id="ARBA00022692"/>
    </source>
</evidence>
<reference evidence="6" key="1">
    <citation type="submission" date="2022-10" db="EMBL/GenBank/DDBJ databases">
        <authorList>
            <person name="Chen Y."/>
            <person name="Dougan E. K."/>
            <person name="Chan C."/>
            <person name="Rhodes N."/>
            <person name="Thang M."/>
        </authorList>
    </citation>
    <scope>NUCLEOTIDE SEQUENCE</scope>
</reference>
<organism evidence="6">
    <name type="scientific">Cladocopium goreaui</name>
    <dbReference type="NCBI Taxonomy" id="2562237"/>
    <lineage>
        <taxon>Eukaryota</taxon>
        <taxon>Sar</taxon>
        <taxon>Alveolata</taxon>
        <taxon>Dinophyceae</taxon>
        <taxon>Suessiales</taxon>
        <taxon>Symbiodiniaceae</taxon>
        <taxon>Cladocopium</taxon>
    </lineage>
</organism>
<dbReference type="Pfam" id="PF01925">
    <property type="entry name" value="TauE"/>
    <property type="match status" value="1"/>
</dbReference>
<feature type="transmembrane region" description="Helical" evidence="5">
    <location>
        <begin position="94"/>
        <end position="114"/>
    </location>
</feature>
<dbReference type="EMBL" id="CAMXCT030001205">
    <property type="protein sequence ID" value="CAL4775132.1"/>
    <property type="molecule type" value="Genomic_DNA"/>
</dbReference>
<keyword evidence="4 5" id="KW-0472">Membrane</keyword>
<comment type="subcellular location">
    <subcellularLocation>
        <location evidence="1">Membrane</location>
        <topology evidence="1">Multi-pass membrane protein</topology>
    </subcellularLocation>
</comment>
<dbReference type="Proteomes" id="UP001152797">
    <property type="component" value="Unassembled WGS sequence"/>
</dbReference>
<protein>
    <submittedName>
        <fullName evidence="6">Uncharacterized protein</fullName>
    </submittedName>
</protein>
<keyword evidence="3 5" id="KW-1133">Transmembrane helix</keyword>
<dbReference type="InterPro" id="IPR002781">
    <property type="entry name" value="TM_pro_TauE-like"/>
</dbReference>
<dbReference type="EMBL" id="CAMXCT010001205">
    <property type="protein sequence ID" value="CAI3987820.1"/>
    <property type="molecule type" value="Genomic_DNA"/>
</dbReference>
<evidence type="ECO:0000313" key="7">
    <source>
        <dbReference type="EMBL" id="CAL4775132.1"/>
    </source>
</evidence>
<dbReference type="EMBL" id="CAMXCT020001205">
    <property type="protein sequence ID" value="CAL1141195.1"/>
    <property type="molecule type" value="Genomic_DNA"/>
</dbReference>
<dbReference type="GO" id="GO:0016020">
    <property type="term" value="C:membrane"/>
    <property type="evidence" value="ECO:0007669"/>
    <property type="project" value="UniProtKB-SubCell"/>
</dbReference>
<reference evidence="7 8" key="2">
    <citation type="submission" date="2024-05" db="EMBL/GenBank/DDBJ databases">
        <authorList>
            <person name="Chen Y."/>
            <person name="Shah S."/>
            <person name="Dougan E. K."/>
            <person name="Thang M."/>
            <person name="Chan C."/>
        </authorList>
    </citation>
    <scope>NUCLEOTIDE SEQUENCE [LARGE SCALE GENOMIC DNA]</scope>
</reference>
<name>A0A9P1CA86_9DINO</name>
<accession>A0A9P1CA86</accession>
<keyword evidence="2 5" id="KW-0812">Transmembrane</keyword>
<dbReference type="OrthoDB" id="446438at2759"/>
<dbReference type="AlphaFoldDB" id="A0A9P1CA86"/>
<feature type="non-terminal residue" evidence="6">
    <location>
        <position position="1"/>
    </location>
</feature>
<evidence type="ECO:0000313" key="6">
    <source>
        <dbReference type="EMBL" id="CAI3987820.1"/>
    </source>
</evidence>